<feature type="region of interest" description="Disordered" evidence="5">
    <location>
        <begin position="228"/>
        <end position="287"/>
    </location>
</feature>
<dbReference type="Proteomes" id="UP000002195">
    <property type="component" value="Unassembled WGS sequence"/>
</dbReference>
<dbReference type="GO" id="GO:0008521">
    <property type="term" value="F:acetyl-CoA transmembrane transporter activity"/>
    <property type="evidence" value="ECO:0007669"/>
    <property type="project" value="InterPro"/>
</dbReference>
<dbReference type="eggNOG" id="KOG3574">
    <property type="taxonomic scope" value="Eukaryota"/>
</dbReference>
<evidence type="ECO:0000256" key="4">
    <source>
        <dbReference type="ARBA" id="ARBA00023136"/>
    </source>
</evidence>
<dbReference type="GO" id="GO:0035348">
    <property type="term" value="P:acetyl-CoA transmembrane transport"/>
    <property type="evidence" value="ECO:0007669"/>
    <property type="project" value="InterPro"/>
</dbReference>
<evidence type="ECO:0008006" key="9">
    <source>
        <dbReference type="Google" id="ProtNLM"/>
    </source>
</evidence>
<dbReference type="PANTHER" id="PTHR12778:SF9">
    <property type="entry name" value="ACETYL-COENZYME A TRANSPORTER 1"/>
    <property type="match status" value="1"/>
</dbReference>
<name>Q1ZXJ4_DICDI</name>
<feature type="transmembrane region" description="Helical" evidence="6">
    <location>
        <begin position="454"/>
        <end position="472"/>
    </location>
</feature>
<dbReference type="EMBL" id="AAFI02000023">
    <property type="protein sequence ID" value="EAS66893.1"/>
    <property type="molecule type" value="Genomic_DNA"/>
</dbReference>
<dbReference type="STRING" id="44689.Q1ZXJ4"/>
<feature type="transmembrane region" description="Helical" evidence="6">
    <location>
        <begin position="390"/>
        <end position="408"/>
    </location>
</feature>
<dbReference type="RefSeq" id="XP_001134577.1">
    <property type="nucleotide sequence ID" value="XM_001134577.1"/>
</dbReference>
<keyword evidence="3 6" id="KW-1133">Transmembrane helix</keyword>
<dbReference type="FunCoup" id="Q1ZXJ4">
    <property type="interactions" value="24"/>
</dbReference>
<dbReference type="InterPro" id="IPR024371">
    <property type="entry name" value="AcetylCoA_trans_1-like"/>
</dbReference>
<comment type="caution">
    <text evidence="7">The sequence shown here is derived from an EMBL/GenBank/DDBJ whole genome shotgun (WGS) entry which is preliminary data.</text>
</comment>
<evidence type="ECO:0000313" key="7">
    <source>
        <dbReference type="EMBL" id="EAS66893.1"/>
    </source>
</evidence>
<comment type="subcellular location">
    <subcellularLocation>
        <location evidence="1">Membrane</location>
        <topology evidence="1">Multi-pass membrane protein</topology>
    </subcellularLocation>
</comment>
<dbReference type="InterPro" id="IPR036259">
    <property type="entry name" value="MFS_trans_sf"/>
</dbReference>
<feature type="transmembrane region" description="Helical" evidence="6">
    <location>
        <begin position="85"/>
        <end position="104"/>
    </location>
</feature>
<dbReference type="Pfam" id="PF13000">
    <property type="entry name" value="Acatn"/>
    <property type="match status" value="3"/>
</dbReference>
<keyword evidence="2 6" id="KW-0812">Transmembrane</keyword>
<feature type="compositionally biased region" description="Low complexity" evidence="5">
    <location>
        <begin position="263"/>
        <end position="276"/>
    </location>
</feature>
<dbReference type="SUPFAM" id="SSF103473">
    <property type="entry name" value="MFS general substrate transporter"/>
    <property type="match status" value="1"/>
</dbReference>
<evidence type="ECO:0000256" key="6">
    <source>
        <dbReference type="SAM" id="Phobius"/>
    </source>
</evidence>
<dbReference type="AlphaFoldDB" id="Q1ZXJ4"/>
<evidence type="ECO:0000256" key="2">
    <source>
        <dbReference type="ARBA" id="ARBA00022692"/>
    </source>
</evidence>
<dbReference type="dictyBase" id="DDB_G0278059"/>
<dbReference type="Reactome" id="R-DDI-425397">
    <property type="pathway name" value="Transport of vitamins, nucleosides, and related molecules"/>
</dbReference>
<reference evidence="7 8" key="1">
    <citation type="journal article" date="2005" name="Nature">
        <title>The genome of the social amoeba Dictyostelium discoideum.</title>
        <authorList>
            <consortium name="The Dictyostelium discoideum Sequencing Consortium"/>
            <person name="Eichinger L."/>
            <person name="Pachebat J.A."/>
            <person name="Glockner G."/>
            <person name="Rajandream M.A."/>
            <person name="Sucgang R."/>
            <person name="Berriman M."/>
            <person name="Song J."/>
            <person name="Olsen R."/>
            <person name="Szafranski K."/>
            <person name="Xu Q."/>
            <person name="Tunggal B."/>
            <person name="Kummerfeld S."/>
            <person name="Madera M."/>
            <person name="Konfortov B.A."/>
            <person name="Rivero F."/>
            <person name="Bankier A.T."/>
            <person name="Lehmann R."/>
            <person name="Hamlin N."/>
            <person name="Davies R."/>
            <person name="Gaudet P."/>
            <person name="Fey P."/>
            <person name="Pilcher K."/>
            <person name="Chen G."/>
            <person name="Saunders D."/>
            <person name="Sodergren E."/>
            <person name="Davis P."/>
            <person name="Kerhornou A."/>
            <person name="Nie X."/>
            <person name="Hall N."/>
            <person name="Anjard C."/>
            <person name="Hemphill L."/>
            <person name="Bason N."/>
            <person name="Farbrother P."/>
            <person name="Desany B."/>
            <person name="Just E."/>
            <person name="Morio T."/>
            <person name="Rost R."/>
            <person name="Churcher C."/>
            <person name="Cooper J."/>
            <person name="Haydock S."/>
            <person name="van Driessche N."/>
            <person name="Cronin A."/>
            <person name="Goodhead I."/>
            <person name="Muzny D."/>
            <person name="Mourier T."/>
            <person name="Pain A."/>
            <person name="Lu M."/>
            <person name="Harper D."/>
            <person name="Lindsay R."/>
            <person name="Hauser H."/>
            <person name="James K."/>
            <person name="Quiles M."/>
            <person name="Madan Babu M."/>
            <person name="Saito T."/>
            <person name="Buchrieser C."/>
            <person name="Wardroper A."/>
            <person name="Felder M."/>
            <person name="Thangavelu M."/>
            <person name="Johnson D."/>
            <person name="Knights A."/>
            <person name="Loulseged H."/>
            <person name="Mungall K."/>
            <person name="Oliver K."/>
            <person name="Price C."/>
            <person name="Quail M.A."/>
            <person name="Urushihara H."/>
            <person name="Hernandez J."/>
            <person name="Rabbinowitsch E."/>
            <person name="Steffen D."/>
            <person name="Sanders M."/>
            <person name="Ma J."/>
            <person name="Kohara Y."/>
            <person name="Sharp S."/>
            <person name="Simmonds M."/>
            <person name="Spiegler S."/>
            <person name="Tivey A."/>
            <person name="Sugano S."/>
            <person name="White B."/>
            <person name="Walker D."/>
            <person name="Woodward J."/>
            <person name="Winckler T."/>
            <person name="Tanaka Y."/>
            <person name="Shaulsky G."/>
            <person name="Schleicher M."/>
            <person name="Weinstock G."/>
            <person name="Rosenthal A."/>
            <person name="Cox E.C."/>
            <person name="Chisholm R.L."/>
            <person name="Gibbs R."/>
            <person name="Loomis W.F."/>
            <person name="Platzer M."/>
            <person name="Kay R.R."/>
            <person name="Williams J."/>
            <person name="Dear P.H."/>
            <person name="Noegel A.A."/>
            <person name="Barrell B."/>
            <person name="Kuspa A."/>
        </authorList>
    </citation>
    <scope>NUCLEOTIDE SEQUENCE [LARGE SCALE GENOMIC DNA]</scope>
    <source>
        <strain evidence="7 8">AX4</strain>
    </source>
</reference>
<sequence>MLFTLLKRHFGNELNNIVWLVLLYLIQGIPIGLSFGTIPFLLHKHATYTQIGIFTISTYPYSLKLLWSPIVDSYFVQSFGRRKSWIVPIQILAGIVFITISFFIETLLEHAETKIIYITIVFFLLIFLMATQDIAVDAWALTILSKPYLHYASTCQTIGLNTGYFLSYTIFLTLSSPKFANKFLRSVPSEEGIITLPGYLQFWGILFIILSIYLAFFKDEESTTITTTTTRHDNYNNNNNDDKNKQVKSKIENESIESKSMRSSPSSLSPSLLSSPVKKQNKKNKQHISIDKKDITIIKENNENNEIIDNNNSNNNYDNGKKSIVQETYGMDISESDLTPKQVYYLLWKIITLPHIKILSILFIISKIVFQPNESALNLKLLEKGLRKEDIASFSLIQFPSIIIFSIISSKWVKNKPLTIWSNAYLVGVFFILVNMCSVFYFPNLNGGEISWSHFFLLLMISLFSSFSYNLMSVSQGSFFLKISDKSIGGTYVTLLNTIANFAGTYPKLFILMLIDKLTTSECIVNISNDNSSSSSSSSSLISTSSNNLTTTTTIIQEQQQQVIIHDNISKELCAEQNGKYRIERDGYYLVATGAIIYGVFIYFVLKRYLTPIEKLKL</sequence>
<keyword evidence="4 6" id="KW-0472">Membrane</keyword>
<evidence type="ECO:0000256" key="5">
    <source>
        <dbReference type="SAM" id="MobiDB-lite"/>
    </source>
</evidence>
<dbReference type="InParanoid" id="Q1ZXJ4"/>
<evidence type="ECO:0000256" key="1">
    <source>
        <dbReference type="ARBA" id="ARBA00004141"/>
    </source>
</evidence>
<evidence type="ECO:0000313" key="8">
    <source>
        <dbReference type="Proteomes" id="UP000002195"/>
    </source>
</evidence>
<protein>
    <recommendedName>
        <fullName evidence="9">Acetyl-coenzyme A transporter 1</fullName>
    </recommendedName>
</protein>
<evidence type="ECO:0000256" key="3">
    <source>
        <dbReference type="ARBA" id="ARBA00022989"/>
    </source>
</evidence>
<dbReference type="PANTHER" id="PTHR12778">
    <property type="entry name" value="SOLUTE CARRIER FAMILY 33 ACETYL-COA TRANSPORTER -RELATED"/>
    <property type="match status" value="1"/>
</dbReference>
<feature type="compositionally biased region" description="Basic and acidic residues" evidence="5">
    <location>
        <begin position="230"/>
        <end position="260"/>
    </location>
</feature>
<feature type="transmembrane region" description="Helical" evidence="6">
    <location>
        <begin position="194"/>
        <end position="216"/>
    </location>
</feature>
<proteinExistence type="predicted"/>
<dbReference type="GeneID" id="8621307"/>
<gene>
    <name evidence="7" type="ORF">DDB_G0278059</name>
</gene>
<dbReference type="PhylomeDB" id="Q1ZXJ4"/>
<dbReference type="VEuPathDB" id="AmoebaDB:DDB_G0278059"/>
<dbReference type="PaxDb" id="44689-DDB0233130"/>
<dbReference type="GO" id="GO:0016020">
    <property type="term" value="C:membrane"/>
    <property type="evidence" value="ECO:0007669"/>
    <property type="project" value="UniProtKB-SubCell"/>
</dbReference>
<accession>Q1ZXJ4</accession>
<organism evidence="7 8">
    <name type="scientific">Dictyostelium discoideum</name>
    <name type="common">Social amoeba</name>
    <dbReference type="NCBI Taxonomy" id="44689"/>
    <lineage>
        <taxon>Eukaryota</taxon>
        <taxon>Amoebozoa</taxon>
        <taxon>Evosea</taxon>
        <taxon>Eumycetozoa</taxon>
        <taxon>Dictyostelia</taxon>
        <taxon>Dictyosteliales</taxon>
        <taxon>Dictyosteliaceae</taxon>
        <taxon>Dictyostelium</taxon>
    </lineage>
</organism>
<dbReference type="InterPro" id="IPR004752">
    <property type="entry name" value="AmpG_permease/AT-1"/>
</dbReference>
<dbReference type="HOGENOM" id="CLU_020502_1_0_1"/>
<feature type="transmembrane region" description="Helical" evidence="6">
    <location>
        <begin position="587"/>
        <end position="606"/>
    </location>
</feature>
<feature type="transmembrane region" description="Helical" evidence="6">
    <location>
        <begin position="420"/>
        <end position="442"/>
    </location>
</feature>
<dbReference type="KEGG" id="ddi:DDB_G0278059"/>
<feature type="transmembrane region" description="Helical" evidence="6">
    <location>
        <begin position="17"/>
        <end position="42"/>
    </location>
</feature>
<feature type="transmembrane region" description="Helical" evidence="6">
    <location>
        <begin position="346"/>
        <end position="370"/>
    </location>
</feature>
<feature type="transmembrane region" description="Helical" evidence="6">
    <location>
        <begin position="116"/>
        <end position="136"/>
    </location>
</feature>
<keyword evidence="8" id="KW-1185">Reference proteome</keyword>